<evidence type="ECO:0000256" key="2">
    <source>
        <dbReference type="ARBA" id="ARBA00022630"/>
    </source>
</evidence>
<dbReference type="PROSITE" id="PS51387">
    <property type="entry name" value="FAD_PCMH"/>
    <property type="match status" value="1"/>
</dbReference>
<evidence type="ECO:0000259" key="5">
    <source>
        <dbReference type="PROSITE" id="PS51387"/>
    </source>
</evidence>
<dbReference type="RefSeq" id="WP_189678392.1">
    <property type="nucleotide sequence ID" value="NZ_BNCJ01000001.1"/>
</dbReference>
<dbReference type="Gene3D" id="3.30.70.2740">
    <property type="match status" value="1"/>
</dbReference>
<gene>
    <name evidence="6" type="primary">glcD</name>
    <name evidence="6" type="ORF">GCM10017056_04390</name>
</gene>
<dbReference type="InterPro" id="IPR016171">
    <property type="entry name" value="Vanillyl_alc_oxidase_C-sub2"/>
</dbReference>
<dbReference type="Gene3D" id="1.10.45.10">
    <property type="entry name" value="Vanillyl-alcohol Oxidase, Chain A, domain 4"/>
    <property type="match status" value="1"/>
</dbReference>
<evidence type="ECO:0000256" key="3">
    <source>
        <dbReference type="ARBA" id="ARBA00022827"/>
    </source>
</evidence>
<name>A0A8J3GUN3_9RHOB</name>
<dbReference type="Pfam" id="PF02913">
    <property type="entry name" value="FAD-oxidase_C"/>
    <property type="match status" value="1"/>
</dbReference>
<comment type="caution">
    <text evidence="6">The sequence shown here is derived from an EMBL/GenBank/DDBJ whole genome shotgun (WGS) entry which is preliminary data.</text>
</comment>
<accession>A0A8J3GUN3</accession>
<dbReference type="GO" id="GO:0071949">
    <property type="term" value="F:FAD binding"/>
    <property type="evidence" value="ECO:0007669"/>
    <property type="project" value="InterPro"/>
</dbReference>
<dbReference type="PANTHER" id="PTHR42934">
    <property type="entry name" value="GLYCOLATE OXIDASE SUBUNIT GLCD"/>
    <property type="match status" value="1"/>
</dbReference>
<comment type="cofactor">
    <cofactor evidence="1">
        <name>FAD</name>
        <dbReference type="ChEBI" id="CHEBI:57692"/>
    </cofactor>
</comment>
<proteinExistence type="predicted"/>
<evidence type="ECO:0000313" key="6">
    <source>
        <dbReference type="EMBL" id="GHF35784.1"/>
    </source>
</evidence>
<dbReference type="SUPFAM" id="SSF55103">
    <property type="entry name" value="FAD-linked oxidases, C-terminal domain"/>
    <property type="match status" value="1"/>
</dbReference>
<dbReference type="EMBL" id="BNCJ01000001">
    <property type="protein sequence ID" value="GHF35784.1"/>
    <property type="molecule type" value="Genomic_DNA"/>
</dbReference>
<dbReference type="InterPro" id="IPR004113">
    <property type="entry name" value="FAD-bd_oxidored_4_C"/>
</dbReference>
<dbReference type="InterPro" id="IPR006094">
    <property type="entry name" value="Oxid_FAD_bind_N"/>
</dbReference>
<protein>
    <submittedName>
        <fullName evidence="6">FAD-binding protein</fullName>
    </submittedName>
</protein>
<evidence type="ECO:0000313" key="7">
    <source>
        <dbReference type="Proteomes" id="UP000626220"/>
    </source>
</evidence>
<dbReference type="PANTHER" id="PTHR42934:SF1">
    <property type="entry name" value="GLYCOLATE OXIDASE SUBUNIT GLCD"/>
    <property type="match status" value="1"/>
</dbReference>
<dbReference type="Pfam" id="PF01565">
    <property type="entry name" value="FAD_binding_4"/>
    <property type="match status" value="1"/>
</dbReference>
<keyword evidence="4" id="KW-0560">Oxidoreductase</keyword>
<dbReference type="InterPro" id="IPR016169">
    <property type="entry name" value="FAD-bd_PCMH_sub2"/>
</dbReference>
<dbReference type="AlphaFoldDB" id="A0A8J3GUN3"/>
<dbReference type="SUPFAM" id="SSF56176">
    <property type="entry name" value="FAD-binding/transporter-associated domain-like"/>
    <property type="match status" value="1"/>
</dbReference>
<keyword evidence="7" id="KW-1185">Reference proteome</keyword>
<dbReference type="InterPro" id="IPR051914">
    <property type="entry name" value="FAD-linked_OxidoTrans_Type4"/>
</dbReference>
<keyword evidence="3" id="KW-0274">FAD</keyword>
<evidence type="ECO:0000256" key="1">
    <source>
        <dbReference type="ARBA" id="ARBA00001974"/>
    </source>
</evidence>
<dbReference type="InterPro" id="IPR016164">
    <property type="entry name" value="FAD-linked_Oxase-like_C"/>
</dbReference>
<dbReference type="InterPro" id="IPR036318">
    <property type="entry name" value="FAD-bd_PCMH-like_sf"/>
</dbReference>
<organism evidence="6 7">
    <name type="scientific">Seohaeicola zhoushanensis</name>
    <dbReference type="NCBI Taxonomy" id="1569283"/>
    <lineage>
        <taxon>Bacteria</taxon>
        <taxon>Pseudomonadati</taxon>
        <taxon>Pseudomonadota</taxon>
        <taxon>Alphaproteobacteria</taxon>
        <taxon>Rhodobacterales</taxon>
        <taxon>Roseobacteraceae</taxon>
        <taxon>Seohaeicola</taxon>
    </lineage>
</organism>
<dbReference type="InterPro" id="IPR016166">
    <property type="entry name" value="FAD-bd_PCMH"/>
</dbReference>
<dbReference type="Proteomes" id="UP000626220">
    <property type="component" value="Unassembled WGS sequence"/>
</dbReference>
<evidence type="ECO:0000256" key="4">
    <source>
        <dbReference type="ARBA" id="ARBA00023002"/>
    </source>
</evidence>
<sequence>MDMPAPNPAILAKKARLVERLKQVLPDDAVISDEAETRAYECDALTAYRCPPLLAVLPSSTQEVSDILRICHEMGVPVVPRGSGTSLAGGALPTADSVILGVARMNAVIETDYDNRFIRVQTGRTNLSVTGAVEEEDFFYAPDPSSQLACAIAGNVAMNSGGAHCLKYGVTTNNLMGVTMVLMDGTVVEIGGGHLDAPGLDLLGVICGSEGQLGVVTEATLRILKKPEGARPVLIGYDSNEVAGACVSDIIKAGVLPVAIEFMDRPCIEACEAFAHAGYPMCEALLIVEVEGSPAEIDAQLGLIKQIARTHNPVELREARDADEAGRIWLGRKSAFGAMGQINDYMCLDGTIPVSSLPFVLRRIGEMSKEFGLGVANVFHAGDGNMHPLILFDANKPGDLELCEAFGAEILKLCVEAGGCLTGEHGVGIEKRDLMTHQYAPADLEAQMAVKDVFDPAWLLNPAKVFPLAASETRRAVRLAAE</sequence>
<reference evidence="6" key="1">
    <citation type="journal article" date="2014" name="Int. J. Syst. Evol. Microbiol.">
        <title>Complete genome sequence of Corynebacterium casei LMG S-19264T (=DSM 44701T), isolated from a smear-ripened cheese.</title>
        <authorList>
            <consortium name="US DOE Joint Genome Institute (JGI-PGF)"/>
            <person name="Walter F."/>
            <person name="Albersmeier A."/>
            <person name="Kalinowski J."/>
            <person name="Ruckert C."/>
        </authorList>
    </citation>
    <scope>NUCLEOTIDE SEQUENCE</scope>
    <source>
        <strain evidence="6">KCTC 42650</strain>
    </source>
</reference>
<keyword evidence="2" id="KW-0285">Flavoprotein</keyword>
<reference evidence="6" key="2">
    <citation type="submission" date="2020-09" db="EMBL/GenBank/DDBJ databases">
        <authorList>
            <person name="Sun Q."/>
            <person name="Kim S."/>
        </authorList>
    </citation>
    <scope>NUCLEOTIDE SEQUENCE</scope>
    <source>
        <strain evidence="6">KCTC 42650</strain>
    </source>
</reference>
<dbReference type="GO" id="GO:0016491">
    <property type="term" value="F:oxidoreductase activity"/>
    <property type="evidence" value="ECO:0007669"/>
    <property type="project" value="UniProtKB-KW"/>
</dbReference>
<dbReference type="Gene3D" id="3.30.465.10">
    <property type="match status" value="1"/>
</dbReference>
<feature type="domain" description="FAD-binding PCMH-type" evidence="5">
    <location>
        <begin position="48"/>
        <end position="226"/>
    </location>
</feature>